<keyword evidence="8" id="KW-1185">Reference proteome</keyword>
<dbReference type="InterPro" id="IPR037035">
    <property type="entry name" value="GK-like_C_sf"/>
</dbReference>
<feature type="domain" description="MOFRL-associated" evidence="6">
    <location>
        <begin position="14"/>
        <end position="241"/>
    </location>
</feature>
<dbReference type="FunFam" id="3.40.1480.10:FF:000002">
    <property type="entry name" value="Glycerate kinase"/>
    <property type="match status" value="1"/>
</dbReference>
<dbReference type="Pfam" id="PF05161">
    <property type="entry name" value="MOFRL"/>
    <property type="match status" value="1"/>
</dbReference>
<keyword evidence="7" id="KW-0670">Pyruvate</keyword>
<dbReference type="PANTHER" id="PTHR12227">
    <property type="entry name" value="GLYCERATE KINASE"/>
    <property type="match status" value="1"/>
</dbReference>
<dbReference type="Gene3D" id="3.40.50.10180">
    <property type="entry name" value="Glycerate kinase, MOFRL-like N-terminal domain"/>
    <property type="match status" value="1"/>
</dbReference>
<evidence type="ECO:0000259" key="5">
    <source>
        <dbReference type="Pfam" id="PF05161"/>
    </source>
</evidence>
<keyword evidence="4" id="KW-0067">ATP-binding</keyword>
<feature type="domain" description="MOFRL" evidence="5">
    <location>
        <begin position="320"/>
        <end position="431"/>
    </location>
</feature>
<organism evidence="7 8">
    <name type="scientific">Giesbergeria anulus</name>
    <dbReference type="NCBI Taxonomy" id="180197"/>
    <lineage>
        <taxon>Bacteria</taxon>
        <taxon>Pseudomonadati</taxon>
        <taxon>Pseudomonadota</taxon>
        <taxon>Betaproteobacteria</taxon>
        <taxon>Burkholderiales</taxon>
        <taxon>Comamonadaceae</taxon>
        <taxon>Giesbergeria</taxon>
    </lineage>
</organism>
<dbReference type="OrthoDB" id="9766552at2"/>
<dbReference type="FunFam" id="3.40.50.10180:FF:000001">
    <property type="entry name" value="Glycerate kinase"/>
    <property type="match status" value="1"/>
</dbReference>
<evidence type="ECO:0000259" key="6">
    <source>
        <dbReference type="Pfam" id="PF13660"/>
    </source>
</evidence>
<keyword evidence="1" id="KW-0808">Transferase</keyword>
<dbReference type="STRING" id="180197.SAMN02982919_03208"/>
<dbReference type="PANTHER" id="PTHR12227:SF0">
    <property type="entry name" value="GLYCERATE KINASE"/>
    <property type="match status" value="1"/>
</dbReference>
<evidence type="ECO:0000256" key="4">
    <source>
        <dbReference type="ARBA" id="ARBA00022840"/>
    </source>
</evidence>
<gene>
    <name evidence="7" type="ORF">SAMN02982919_03208</name>
</gene>
<keyword evidence="2" id="KW-0547">Nucleotide-binding</keyword>
<protein>
    <submittedName>
        <fullName evidence="7">Hydroxypyruvate reductase</fullName>
    </submittedName>
</protein>
<dbReference type="InterPro" id="IPR025286">
    <property type="entry name" value="MOFRL_assoc_dom"/>
</dbReference>
<evidence type="ECO:0000256" key="1">
    <source>
        <dbReference type="ARBA" id="ARBA00022679"/>
    </source>
</evidence>
<name>A0A1H9SRS6_9BURK</name>
<dbReference type="InterPro" id="IPR038614">
    <property type="entry name" value="GK_N_sf"/>
</dbReference>
<dbReference type="GO" id="GO:0005737">
    <property type="term" value="C:cytoplasm"/>
    <property type="evidence" value="ECO:0007669"/>
    <property type="project" value="TreeGrafter"/>
</dbReference>
<dbReference type="InterPro" id="IPR007835">
    <property type="entry name" value="MOFRL"/>
</dbReference>
<keyword evidence="3" id="KW-0418">Kinase</keyword>
<evidence type="ECO:0000256" key="2">
    <source>
        <dbReference type="ARBA" id="ARBA00022741"/>
    </source>
</evidence>
<dbReference type="Proteomes" id="UP000199766">
    <property type="component" value="Unassembled WGS sequence"/>
</dbReference>
<dbReference type="AlphaFoldDB" id="A0A1H9SRS6"/>
<accession>A0A1H9SRS6</accession>
<dbReference type="RefSeq" id="WP_091459358.1">
    <property type="nucleotide sequence ID" value="NZ_FOGD01000022.1"/>
</dbReference>
<dbReference type="Pfam" id="PF13660">
    <property type="entry name" value="DUF4147"/>
    <property type="match status" value="1"/>
</dbReference>
<dbReference type="EMBL" id="FOGD01000022">
    <property type="protein sequence ID" value="SER87666.1"/>
    <property type="molecule type" value="Genomic_DNA"/>
</dbReference>
<proteinExistence type="predicted"/>
<evidence type="ECO:0000313" key="8">
    <source>
        <dbReference type="Proteomes" id="UP000199766"/>
    </source>
</evidence>
<evidence type="ECO:0000256" key="3">
    <source>
        <dbReference type="ARBA" id="ARBA00022777"/>
    </source>
</evidence>
<dbReference type="SUPFAM" id="SSF82544">
    <property type="entry name" value="GckA/TtuD-like"/>
    <property type="match status" value="1"/>
</dbReference>
<dbReference type="GO" id="GO:0005524">
    <property type="term" value="F:ATP binding"/>
    <property type="evidence" value="ECO:0007669"/>
    <property type="project" value="UniProtKB-KW"/>
</dbReference>
<dbReference type="InterPro" id="IPR039760">
    <property type="entry name" value="MOFRL_protein"/>
</dbReference>
<dbReference type="GO" id="GO:0008887">
    <property type="term" value="F:glycerate kinase activity"/>
    <property type="evidence" value="ECO:0007669"/>
    <property type="project" value="InterPro"/>
</dbReference>
<reference evidence="7 8" key="1">
    <citation type="submission" date="2016-10" db="EMBL/GenBank/DDBJ databases">
        <authorList>
            <person name="de Groot N.N."/>
        </authorList>
    </citation>
    <scope>NUCLEOTIDE SEQUENCE [LARGE SCALE GENOMIC DNA]</scope>
    <source>
        <strain evidence="7 8">ATCC 35958</strain>
    </source>
</reference>
<dbReference type="Gene3D" id="3.40.1480.10">
    <property type="entry name" value="MOFRL domain"/>
    <property type="match status" value="1"/>
</dbReference>
<evidence type="ECO:0000313" key="7">
    <source>
        <dbReference type="EMBL" id="SER87666.1"/>
    </source>
</evidence>
<sequence length="438" mass="46225">MTCKSEGIEPRIVLRKLFDAAVGKAQPELTIGTFLPPPPQGRTVVIGAGKAAAAMAHAVDRLWPKNAPLSGLVVTRYGHIPARPTDSMIRIDIAEAAHPVPDEAGRDAAVRMLKAVEGLRADDLVLCLMSGGGSALLTLPADGLDFHEKQKINQDLLLSGAHIGEMNCVRKHLSKIKGGRLAVACAPAQLLTLVISDVPGDDPEVIASGPTVPDSSTAEQALGILQRYKIEIPDGIREQLEKGDLETPKDDDPAFVNARIELIATPWQSLVAAAECARAMGLPAHILSDEVEGESREVGKVHAALARSVARRNSPFTRPCVILSGGETTVTVKPQTLDGPRGRGGRAGEFCLGLAQALEGEPNIWALAADTDGIDGVEDNAGVFVTPDTLARAEAAGMSISSHLDRNDAYGYFQGLGDLLVTGPTHTNVNDFRAIFVD</sequence>